<feature type="region of interest" description="Disordered" evidence="1">
    <location>
        <begin position="1"/>
        <end position="25"/>
    </location>
</feature>
<organism evidence="2 3">
    <name type="scientific">Favolaschia claudopus</name>
    <dbReference type="NCBI Taxonomy" id="2862362"/>
    <lineage>
        <taxon>Eukaryota</taxon>
        <taxon>Fungi</taxon>
        <taxon>Dikarya</taxon>
        <taxon>Basidiomycota</taxon>
        <taxon>Agaricomycotina</taxon>
        <taxon>Agaricomycetes</taxon>
        <taxon>Agaricomycetidae</taxon>
        <taxon>Agaricales</taxon>
        <taxon>Marasmiineae</taxon>
        <taxon>Mycenaceae</taxon>
        <taxon>Favolaschia</taxon>
    </lineage>
</organism>
<dbReference type="AlphaFoldDB" id="A0AAV9ZGZ2"/>
<name>A0AAV9ZGZ2_9AGAR</name>
<dbReference type="EMBL" id="JAWWNJ010000149">
    <property type="protein sequence ID" value="KAK6981578.1"/>
    <property type="molecule type" value="Genomic_DNA"/>
</dbReference>
<accession>A0AAV9ZGZ2</accession>
<gene>
    <name evidence="2" type="ORF">R3P38DRAFT_416317</name>
</gene>
<reference evidence="2 3" key="1">
    <citation type="journal article" date="2024" name="J Genomics">
        <title>Draft genome sequencing and assembly of Favolaschia claudopus CIRM-BRFM 2984 isolated from oak limbs.</title>
        <authorList>
            <person name="Navarro D."/>
            <person name="Drula E."/>
            <person name="Chaduli D."/>
            <person name="Cazenave R."/>
            <person name="Ahrendt S."/>
            <person name="Wang J."/>
            <person name="Lipzen A."/>
            <person name="Daum C."/>
            <person name="Barry K."/>
            <person name="Grigoriev I.V."/>
            <person name="Favel A."/>
            <person name="Rosso M.N."/>
            <person name="Martin F."/>
        </authorList>
    </citation>
    <scope>NUCLEOTIDE SEQUENCE [LARGE SCALE GENOMIC DNA]</scope>
    <source>
        <strain evidence="2 3">CIRM-BRFM 2984</strain>
    </source>
</reference>
<protein>
    <submittedName>
        <fullName evidence="2">Uncharacterized protein</fullName>
    </submittedName>
</protein>
<comment type="caution">
    <text evidence="2">The sequence shown here is derived from an EMBL/GenBank/DDBJ whole genome shotgun (WGS) entry which is preliminary data.</text>
</comment>
<evidence type="ECO:0000313" key="3">
    <source>
        <dbReference type="Proteomes" id="UP001362999"/>
    </source>
</evidence>
<evidence type="ECO:0000313" key="2">
    <source>
        <dbReference type="EMBL" id="KAK6981578.1"/>
    </source>
</evidence>
<evidence type="ECO:0000256" key="1">
    <source>
        <dbReference type="SAM" id="MobiDB-lite"/>
    </source>
</evidence>
<sequence>MCFGRRTPAHEPRMPQPRGGPAPPILTYTPPYNQADPNRHRPRVIITSAIPEDNHINYADSDSSLSLPLHNYPRTVPVAHQISMPNLATQYRTRVLRPHASTYGAVGRPQYQPYESTVMTASRDRRRREEDIMGVGPMGSESSVWRPRVDILAARRQNAERSAVIPPLQYYPAEGPGGVGRM</sequence>
<feature type="compositionally biased region" description="Pro residues" evidence="1">
    <location>
        <begin position="14"/>
        <end position="24"/>
    </location>
</feature>
<proteinExistence type="predicted"/>
<dbReference type="Proteomes" id="UP001362999">
    <property type="component" value="Unassembled WGS sequence"/>
</dbReference>
<keyword evidence="3" id="KW-1185">Reference proteome</keyword>